<gene>
    <name evidence="3" type="ORF">Z518_03403</name>
</gene>
<dbReference type="Gene3D" id="3.40.50.1820">
    <property type="entry name" value="alpha/beta hydrolase"/>
    <property type="match status" value="1"/>
</dbReference>
<dbReference type="InterPro" id="IPR029058">
    <property type="entry name" value="AB_hydrolase_fold"/>
</dbReference>
<organism evidence="3 4">
    <name type="scientific">Rhinocladiella mackenziei CBS 650.93</name>
    <dbReference type="NCBI Taxonomy" id="1442369"/>
    <lineage>
        <taxon>Eukaryota</taxon>
        <taxon>Fungi</taxon>
        <taxon>Dikarya</taxon>
        <taxon>Ascomycota</taxon>
        <taxon>Pezizomycotina</taxon>
        <taxon>Eurotiomycetes</taxon>
        <taxon>Chaetothyriomycetidae</taxon>
        <taxon>Chaetothyriales</taxon>
        <taxon>Herpotrichiellaceae</taxon>
        <taxon>Rhinocladiella</taxon>
    </lineage>
</organism>
<feature type="domain" description="Alpha/beta hydrolase fold-3" evidence="2">
    <location>
        <begin position="90"/>
        <end position="299"/>
    </location>
</feature>
<protein>
    <recommendedName>
        <fullName evidence="2">Alpha/beta hydrolase fold-3 domain-containing protein</fullName>
    </recommendedName>
</protein>
<proteinExistence type="predicted"/>
<dbReference type="PANTHER" id="PTHR48081:SF8">
    <property type="entry name" value="ALPHA_BETA HYDROLASE FOLD-3 DOMAIN-CONTAINING PROTEIN-RELATED"/>
    <property type="match status" value="1"/>
</dbReference>
<sequence length="323" mass="35291">MPLQYEPEFLAALQPLLPSLANRPQLALHDVNARREVAAVTMSAMFARLPDVPDVERTEYQVEAPDGHKLSVYGFAKTGTSDPSSPTPAMLHCHGGGMILGSVEMFQRGLRLQVSQTSIPIFSVEYRLAPECKDDSLVQDCYAGLVWLSQNAKKFNIDPARIAVFGESAGGGIAAGVALMARDKNLQPPLAKQILIYPMLDDRNLTINEAIDPLAFWTNTDNITGWTALLGDKAGKPDADVSPYAAPARAKSVAGLPPTYIDVGELDLFRDEDMEFAMRIAKENISTEFHLYPGVPHAFEPMAFDASVTKRALENRVKAMLSF</sequence>
<dbReference type="InterPro" id="IPR050300">
    <property type="entry name" value="GDXG_lipolytic_enzyme"/>
</dbReference>
<evidence type="ECO:0000256" key="1">
    <source>
        <dbReference type="ARBA" id="ARBA00022801"/>
    </source>
</evidence>
<dbReference type="STRING" id="1442369.A0A0D2IZ97"/>
<dbReference type="HOGENOM" id="CLU_012494_6_1_1"/>
<accession>A0A0D2IZ97</accession>
<name>A0A0D2IZ97_9EURO</name>
<dbReference type="AlphaFoldDB" id="A0A0D2IZ97"/>
<dbReference type="GeneID" id="25291474"/>
<keyword evidence="1" id="KW-0378">Hydrolase</keyword>
<dbReference type="VEuPathDB" id="FungiDB:Z518_03403"/>
<keyword evidence="4" id="KW-1185">Reference proteome</keyword>
<evidence type="ECO:0000313" key="4">
    <source>
        <dbReference type="Proteomes" id="UP000053617"/>
    </source>
</evidence>
<evidence type="ECO:0000313" key="3">
    <source>
        <dbReference type="EMBL" id="KIX08746.1"/>
    </source>
</evidence>
<dbReference type="SUPFAM" id="SSF53474">
    <property type="entry name" value="alpha/beta-Hydrolases"/>
    <property type="match status" value="1"/>
</dbReference>
<dbReference type="InterPro" id="IPR013094">
    <property type="entry name" value="AB_hydrolase_3"/>
</dbReference>
<dbReference type="RefSeq" id="XP_013275882.1">
    <property type="nucleotide sequence ID" value="XM_013420428.1"/>
</dbReference>
<dbReference type="GO" id="GO:0016787">
    <property type="term" value="F:hydrolase activity"/>
    <property type="evidence" value="ECO:0007669"/>
    <property type="project" value="UniProtKB-KW"/>
</dbReference>
<dbReference type="Pfam" id="PF07859">
    <property type="entry name" value="Abhydrolase_3"/>
    <property type="match status" value="1"/>
</dbReference>
<dbReference type="PANTHER" id="PTHR48081">
    <property type="entry name" value="AB HYDROLASE SUPERFAMILY PROTEIN C4A8.06C"/>
    <property type="match status" value="1"/>
</dbReference>
<dbReference type="EMBL" id="KN847476">
    <property type="protein sequence ID" value="KIX08746.1"/>
    <property type="molecule type" value="Genomic_DNA"/>
</dbReference>
<evidence type="ECO:0000259" key="2">
    <source>
        <dbReference type="Pfam" id="PF07859"/>
    </source>
</evidence>
<dbReference type="Proteomes" id="UP000053617">
    <property type="component" value="Unassembled WGS sequence"/>
</dbReference>
<reference evidence="3 4" key="1">
    <citation type="submission" date="2015-01" db="EMBL/GenBank/DDBJ databases">
        <title>The Genome Sequence of Rhinocladiella mackenzie CBS 650.93.</title>
        <authorList>
            <consortium name="The Broad Institute Genomics Platform"/>
            <person name="Cuomo C."/>
            <person name="de Hoog S."/>
            <person name="Gorbushina A."/>
            <person name="Stielow B."/>
            <person name="Teixiera M."/>
            <person name="Abouelleil A."/>
            <person name="Chapman S.B."/>
            <person name="Priest M."/>
            <person name="Young S.K."/>
            <person name="Wortman J."/>
            <person name="Nusbaum C."/>
            <person name="Birren B."/>
        </authorList>
    </citation>
    <scope>NUCLEOTIDE SEQUENCE [LARGE SCALE GENOMIC DNA]</scope>
    <source>
        <strain evidence="3 4">CBS 650.93</strain>
    </source>
</reference>
<dbReference type="OrthoDB" id="433474at2759"/>